<keyword evidence="2" id="KW-1185">Reference proteome</keyword>
<dbReference type="RefSeq" id="WP_398278356.1">
    <property type="nucleotide sequence ID" value="NZ_JBITLV010000002.1"/>
</dbReference>
<proteinExistence type="predicted"/>
<dbReference type="InterPro" id="IPR002347">
    <property type="entry name" value="SDR_fam"/>
</dbReference>
<sequence>MAGKTSASRVVLITGAASGTGRTTAQELACQGAHLVLLDRDERVRELAHALSGRHEKEHQQ</sequence>
<dbReference type="Gene3D" id="3.40.50.720">
    <property type="entry name" value="NAD(P)-binding Rossmann-like Domain"/>
    <property type="match status" value="1"/>
</dbReference>
<gene>
    <name evidence="1" type="ORF">ACIB24_09020</name>
</gene>
<name>A0ABW8ALF0_9ACTN</name>
<protein>
    <submittedName>
        <fullName evidence="1">SDR family NAD(P)-dependent oxidoreductase</fullName>
    </submittedName>
</protein>
<organism evidence="1 2">
    <name type="scientific">Spongisporangium articulatum</name>
    <dbReference type="NCBI Taxonomy" id="3362603"/>
    <lineage>
        <taxon>Bacteria</taxon>
        <taxon>Bacillati</taxon>
        <taxon>Actinomycetota</taxon>
        <taxon>Actinomycetes</taxon>
        <taxon>Kineosporiales</taxon>
        <taxon>Kineosporiaceae</taxon>
        <taxon>Spongisporangium</taxon>
    </lineage>
</organism>
<dbReference type="EMBL" id="JBITLV010000002">
    <property type="protein sequence ID" value="MFI7587200.1"/>
    <property type="molecule type" value="Genomic_DNA"/>
</dbReference>
<reference evidence="1 2" key="1">
    <citation type="submission" date="2024-10" db="EMBL/GenBank/DDBJ databases">
        <title>The Natural Products Discovery Center: Release of the First 8490 Sequenced Strains for Exploring Actinobacteria Biosynthetic Diversity.</title>
        <authorList>
            <person name="Kalkreuter E."/>
            <person name="Kautsar S.A."/>
            <person name="Yang D."/>
            <person name="Bader C.D."/>
            <person name="Teijaro C.N."/>
            <person name="Fluegel L."/>
            <person name="Davis C.M."/>
            <person name="Simpson J.R."/>
            <person name="Lauterbach L."/>
            <person name="Steele A.D."/>
            <person name="Gui C."/>
            <person name="Meng S."/>
            <person name="Li G."/>
            <person name="Viehrig K."/>
            <person name="Ye F."/>
            <person name="Su P."/>
            <person name="Kiefer A.F."/>
            <person name="Nichols A."/>
            <person name="Cepeda A.J."/>
            <person name="Yan W."/>
            <person name="Fan B."/>
            <person name="Jiang Y."/>
            <person name="Adhikari A."/>
            <person name="Zheng C.-J."/>
            <person name="Schuster L."/>
            <person name="Cowan T.M."/>
            <person name="Smanski M.J."/>
            <person name="Chevrette M.G."/>
            <person name="De Carvalho L.P.S."/>
            <person name="Shen B."/>
        </authorList>
    </citation>
    <scope>NUCLEOTIDE SEQUENCE [LARGE SCALE GENOMIC DNA]</scope>
    <source>
        <strain evidence="1 2">NPDC049639</strain>
    </source>
</reference>
<evidence type="ECO:0000313" key="2">
    <source>
        <dbReference type="Proteomes" id="UP001612915"/>
    </source>
</evidence>
<comment type="caution">
    <text evidence="1">The sequence shown here is derived from an EMBL/GenBank/DDBJ whole genome shotgun (WGS) entry which is preliminary data.</text>
</comment>
<dbReference type="InterPro" id="IPR036291">
    <property type="entry name" value="NAD(P)-bd_dom_sf"/>
</dbReference>
<accession>A0ABW8ALF0</accession>
<dbReference type="SUPFAM" id="SSF51735">
    <property type="entry name" value="NAD(P)-binding Rossmann-fold domains"/>
    <property type="match status" value="1"/>
</dbReference>
<evidence type="ECO:0000313" key="1">
    <source>
        <dbReference type="EMBL" id="MFI7587200.1"/>
    </source>
</evidence>
<dbReference type="Pfam" id="PF00106">
    <property type="entry name" value="adh_short"/>
    <property type="match status" value="1"/>
</dbReference>
<dbReference type="Proteomes" id="UP001612915">
    <property type="component" value="Unassembled WGS sequence"/>
</dbReference>